<dbReference type="Proteomes" id="UP000503820">
    <property type="component" value="Unassembled WGS sequence"/>
</dbReference>
<proteinExistence type="predicted"/>
<sequence>MCAAKEIGALNKNGMQALTQGNYGNAEFMLHQALRKATGLGAEAYTAKIQNNLGLVLAAQGKQREAAELFANALVAIERKIGCENSLYRSVLRNLQATGHGSLISGCSQAAA</sequence>
<dbReference type="InterPro" id="IPR011990">
    <property type="entry name" value="TPR-like_helical_dom_sf"/>
</dbReference>
<dbReference type="EMBL" id="BLVP01000006">
    <property type="protein sequence ID" value="GFM36416.1"/>
    <property type="molecule type" value="Genomic_DNA"/>
</dbReference>
<reference evidence="1 2" key="1">
    <citation type="submission" date="2020-05" db="EMBL/GenBank/DDBJ databases">
        <title>Draft genome sequence of Desulfovibrio psychrotolerans JS1T.</title>
        <authorList>
            <person name="Ueno A."/>
            <person name="Tamazawa S."/>
            <person name="Tamamura S."/>
            <person name="Murakami T."/>
            <person name="Kiyama T."/>
            <person name="Inomata H."/>
            <person name="Amano Y."/>
            <person name="Miyakawa K."/>
            <person name="Tamaki H."/>
            <person name="Naganuma T."/>
            <person name="Kaneko K."/>
        </authorList>
    </citation>
    <scope>NUCLEOTIDE SEQUENCE [LARGE SCALE GENOMIC DNA]</scope>
    <source>
        <strain evidence="1 2">JS1</strain>
    </source>
</reference>
<evidence type="ECO:0000313" key="1">
    <source>
        <dbReference type="EMBL" id="GFM36416.1"/>
    </source>
</evidence>
<dbReference type="AlphaFoldDB" id="A0A7J0BRS5"/>
<protein>
    <recommendedName>
        <fullName evidence="3">Tetratricopeptide repeat protein</fullName>
    </recommendedName>
</protein>
<dbReference type="RefSeq" id="WP_174409098.1">
    <property type="nucleotide sequence ID" value="NZ_BLVP01000006.1"/>
</dbReference>
<dbReference type="SUPFAM" id="SSF48452">
    <property type="entry name" value="TPR-like"/>
    <property type="match status" value="1"/>
</dbReference>
<evidence type="ECO:0000313" key="2">
    <source>
        <dbReference type="Proteomes" id="UP000503820"/>
    </source>
</evidence>
<comment type="caution">
    <text evidence="1">The sequence shown here is derived from an EMBL/GenBank/DDBJ whole genome shotgun (WGS) entry which is preliminary data.</text>
</comment>
<organism evidence="1 2">
    <name type="scientific">Desulfovibrio psychrotolerans</name>
    <dbReference type="NCBI Taxonomy" id="415242"/>
    <lineage>
        <taxon>Bacteria</taxon>
        <taxon>Pseudomonadati</taxon>
        <taxon>Thermodesulfobacteriota</taxon>
        <taxon>Desulfovibrionia</taxon>
        <taxon>Desulfovibrionales</taxon>
        <taxon>Desulfovibrionaceae</taxon>
        <taxon>Desulfovibrio</taxon>
    </lineage>
</organism>
<accession>A0A7J0BRS5</accession>
<evidence type="ECO:0008006" key="3">
    <source>
        <dbReference type="Google" id="ProtNLM"/>
    </source>
</evidence>
<dbReference type="Pfam" id="PF13374">
    <property type="entry name" value="TPR_10"/>
    <property type="match status" value="1"/>
</dbReference>
<dbReference type="Gene3D" id="1.25.40.10">
    <property type="entry name" value="Tetratricopeptide repeat domain"/>
    <property type="match status" value="1"/>
</dbReference>
<gene>
    <name evidence="1" type="ORF">DSM19430T_11000</name>
</gene>
<keyword evidence="2" id="KW-1185">Reference proteome</keyword>
<name>A0A7J0BRS5_9BACT</name>